<name>B7PY01_IXOSC</name>
<evidence type="ECO:0000313" key="1">
    <source>
        <dbReference type="EMBL" id="EEC11473.1"/>
    </source>
</evidence>
<dbReference type="HOGENOM" id="CLU_819603_0_0_1"/>
<dbReference type="EMBL" id="ABJB011032759">
    <property type="status" value="NOT_ANNOTATED_CDS"/>
    <property type="molecule type" value="Genomic_DNA"/>
</dbReference>
<proteinExistence type="evidence at protein level"/>
<dbReference type="VEuPathDB" id="VectorBase:ISCP_003427"/>
<keyword evidence="3" id="KW-1185">Reference proteome</keyword>
<gene>
    <name evidence="2" type="primary">8033015</name>
    <name evidence="1" type="ORF">IscW_ISCW020338</name>
</gene>
<dbReference type="EMBL" id="DS817338">
    <property type="protein sequence ID" value="EEC11473.1"/>
    <property type="molecule type" value="Genomic_DNA"/>
</dbReference>
<dbReference type="EnsemblMetazoa" id="ISCW020338-RA">
    <property type="protein sequence ID" value="ISCW020338-PA"/>
    <property type="gene ID" value="ISCW020338"/>
</dbReference>
<dbReference type="AlphaFoldDB" id="B7PY01"/>
<organism>
    <name type="scientific">Ixodes scapularis</name>
    <name type="common">Black-legged tick</name>
    <name type="synonym">Deer tick</name>
    <dbReference type="NCBI Taxonomy" id="6945"/>
    <lineage>
        <taxon>Eukaryota</taxon>
        <taxon>Metazoa</taxon>
        <taxon>Ecdysozoa</taxon>
        <taxon>Arthropoda</taxon>
        <taxon>Chelicerata</taxon>
        <taxon>Arachnida</taxon>
        <taxon>Acari</taxon>
        <taxon>Parasitiformes</taxon>
        <taxon>Ixodida</taxon>
        <taxon>Ixodoidea</taxon>
        <taxon>Ixodidae</taxon>
        <taxon>Ixodinae</taxon>
        <taxon>Ixodes</taxon>
    </lineage>
</organism>
<evidence type="ECO:0000313" key="2">
    <source>
        <dbReference type="EnsemblMetazoa" id="ISCW020338-PA"/>
    </source>
</evidence>
<dbReference type="VEuPathDB" id="VectorBase:ISCI020338"/>
<dbReference type="PaxDb" id="6945-B7PY01"/>
<evidence type="ECO:0000313" key="3">
    <source>
        <dbReference type="Proteomes" id="UP000001555"/>
    </source>
</evidence>
<reference evidence="1 3" key="1">
    <citation type="submission" date="2008-03" db="EMBL/GenBank/DDBJ databases">
        <title>Annotation of Ixodes scapularis.</title>
        <authorList>
            <consortium name="Ixodes scapularis Genome Project Consortium"/>
            <person name="Caler E."/>
            <person name="Hannick L.I."/>
            <person name="Bidwell S."/>
            <person name="Joardar V."/>
            <person name="Thiagarajan M."/>
            <person name="Amedeo P."/>
            <person name="Galinsky K.J."/>
            <person name="Schobel S."/>
            <person name="Inman J."/>
            <person name="Hostetler J."/>
            <person name="Miller J."/>
            <person name="Hammond M."/>
            <person name="Megy K."/>
            <person name="Lawson D."/>
            <person name="Kodira C."/>
            <person name="Sutton G."/>
            <person name="Meyer J."/>
            <person name="Hill C.A."/>
            <person name="Birren B."/>
            <person name="Nene V."/>
            <person name="Collins F."/>
            <person name="Alarcon-Chaidez F."/>
            <person name="Wikel S."/>
            <person name="Strausberg R."/>
        </authorList>
    </citation>
    <scope>NUCLEOTIDE SEQUENCE [LARGE SCALE GENOMIC DNA]</scope>
    <source>
        <strain evidence="3">Wikel</strain>
        <strain evidence="1">Wikel colony</strain>
    </source>
</reference>
<dbReference type="Proteomes" id="UP000001555">
    <property type="component" value="Unassembled WGS sequence"/>
</dbReference>
<dbReference type="EMBL" id="ABJB010502614">
    <property type="status" value="NOT_ANNOTATED_CDS"/>
    <property type="molecule type" value="Genomic_DNA"/>
</dbReference>
<accession>B7PY01</accession>
<keyword evidence="4" id="KW-1267">Proteomics identification</keyword>
<evidence type="ECO:0007829" key="4">
    <source>
        <dbReference type="PeptideAtlas" id="B7PY01"/>
    </source>
</evidence>
<dbReference type="OrthoDB" id="10419576at2759"/>
<protein>
    <submittedName>
        <fullName evidence="1 2">Uncharacterized protein</fullName>
    </submittedName>
</protein>
<dbReference type="InParanoid" id="B7PY01"/>
<reference evidence="2" key="2">
    <citation type="submission" date="2020-05" db="UniProtKB">
        <authorList>
            <consortium name="EnsemblMetazoa"/>
        </authorList>
    </citation>
    <scope>IDENTIFICATION</scope>
    <source>
        <strain evidence="2">wikel</strain>
    </source>
</reference>
<dbReference type="EMBL" id="ABJB010668131">
    <property type="status" value="NOT_ANNOTATED_CDS"/>
    <property type="molecule type" value="Genomic_DNA"/>
</dbReference>
<sequence length="339" mass="37754">MADSVDIAKARRILNGFSSFELNDLLRQDLPDLIVDHAPKQRPGARQRPTRADAVADAISALQEPQLRLQALASVHCFFLRTRADKMMPWSLFKVSTDATVTDDVLFNNRIFIESVARFLKEECSCDVELRWKLQRGAVYACFLMQDLFEVLHLHAHHAVYLVHCPGLPLLAACVSRTAMFVPLATALDRALCTFEIKRVKVPHTTLACAFQDALRSVGVSKTHGGPEAPLFLRESAFEEDGSLKDGTAEPGVIDIKSQETADRELEAAVIFEGATRYPVDRFEVVEEGGDGARLRVTGGNVLESMRRLYMLGCLTRVGCFLEPALDSFEYVVVKRTNE</sequence>
<dbReference type="VEuPathDB" id="VectorBase:ISCW020338"/>